<dbReference type="EMBL" id="CAJOBP010041378">
    <property type="protein sequence ID" value="CAF4757483.1"/>
    <property type="molecule type" value="Genomic_DNA"/>
</dbReference>
<reference evidence="2" key="1">
    <citation type="submission" date="2021-02" db="EMBL/GenBank/DDBJ databases">
        <authorList>
            <person name="Nowell W R."/>
        </authorList>
    </citation>
    <scope>NUCLEOTIDE SEQUENCE</scope>
</reference>
<comment type="caution">
    <text evidence="2">The sequence shown here is derived from an EMBL/GenBank/DDBJ whole genome shotgun (WGS) entry which is preliminary data.</text>
</comment>
<name>A0A821LYJ9_9BILA</name>
<protein>
    <submittedName>
        <fullName evidence="2">Uncharacterized protein</fullName>
    </submittedName>
</protein>
<sequence>MNFNSHTNKHKGECHGIYTDYIKSLQKSTHENPAKTTSNRPTPSIQIPTNSSNTLLLNPFYPGPSDIKSLFPIPSSPNININATSPKP</sequence>
<proteinExistence type="predicted"/>
<organism evidence="2 3">
    <name type="scientific">Rotaria socialis</name>
    <dbReference type="NCBI Taxonomy" id="392032"/>
    <lineage>
        <taxon>Eukaryota</taxon>
        <taxon>Metazoa</taxon>
        <taxon>Spiralia</taxon>
        <taxon>Gnathifera</taxon>
        <taxon>Rotifera</taxon>
        <taxon>Eurotatoria</taxon>
        <taxon>Bdelloidea</taxon>
        <taxon>Philodinida</taxon>
        <taxon>Philodinidae</taxon>
        <taxon>Rotaria</taxon>
    </lineage>
</organism>
<accession>A0A821LYJ9</accession>
<dbReference type="AlphaFoldDB" id="A0A821LYJ9"/>
<evidence type="ECO:0000256" key="1">
    <source>
        <dbReference type="SAM" id="MobiDB-lite"/>
    </source>
</evidence>
<feature type="region of interest" description="Disordered" evidence="1">
    <location>
        <begin position="25"/>
        <end position="51"/>
    </location>
</feature>
<feature type="compositionally biased region" description="Polar residues" evidence="1">
    <location>
        <begin position="34"/>
        <end position="51"/>
    </location>
</feature>
<evidence type="ECO:0000313" key="3">
    <source>
        <dbReference type="Proteomes" id="UP000663873"/>
    </source>
</evidence>
<gene>
    <name evidence="2" type="ORF">UJA718_LOCUS39269</name>
</gene>
<keyword evidence="3" id="KW-1185">Reference proteome</keyword>
<feature type="non-terminal residue" evidence="2">
    <location>
        <position position="1"/>
    </location>
</feature>
<dbReference type="Proteomes" id="UP000663873">
    <property type="component" value="Unassembled WGS sequence"/>
</dbReference>
<evidence type="ECO:0000313" key="2">
    <source>
        <dbReference type="EMBL" id="CAF4757483.1"/>
    </source>
</evidence>